<sequence length="161" mass="18143">MSIYDYEVTLENGESYKLDKYKDKILVIVNTATKCGFAPQFNDLEAIYEKYKDQGVMVLGFPSNQFKQEVDSSQEAAQICRTTYGVSFPMHEIISVNGKNTLPLFTFLKDNAPAPAGKMIKWNFTKFLVDAQGNPVKRYAPETNPEKMVPDIEALLKAKAV</sequence>
<dbReference type="FunFam" id="3.40.30.10:FF:000010">
    <property type="entry name" value="Glutathione peroxidase"/>
    <property type="match status" value="1"/>
</dbReference>
<comment type="similarity">
    <text evidence="2 7">Belongs to the glutathione peroxidase family.</text>
</comment>
<keyword evidence="3 7" id="KW-0575">Peroxidase</keyword>
<evidence type="ECO:0000313" key="9">
    <source>
        <dbReference type="EMBL" id="EHN59644.1"/>
    </source>
</evidence>
<dbReference type="PROSITE" id="PS00763">
    <property type="entry name" value="GLUTATHIONE_PEROXID_2"/>
    <property type="match status" value="1"/>
</dbReference>
<dbReference type="PROSITE" id="PS51352">
    <property type="entry name" value="THIOREDOXIN_2"/>
    <property type="match status" value="1"/>
</dbReference>
<comment type="caution">
    <text evidence="9">The sequence shown here is derived from an EMBL/GenBank/DDBJ whole genome shotgun (WGS) entry which is preliminary data.</text>
</comment>
<dbReference type="InterPro" id="IPR029760">
    <property type="entry name" value="GPX_CS"/>
</dbReference>
<protein>
    <recommendedName>
        <fullName evidence="5 7">Glutathione peroxidase</fullName>
    </recommendedName>
</protein>
<evidence type="ECO:0000256" key="4">
    <source>
        <dbReference type="ARBA" id="ARBA00023002"/>
    </source>
</evidence>
<dbReference type="Pfam" id="PF00255">
    <property type="entry name" value="GSHPx"/>
    <property type="match status" value="1"/>
</dbReference>
<dbReference type="PANTHER" id="PTHR11592:SF78">
    <property type="entry name" value="GLUTATHIONE PEROXIDASE"/>
    <property type="match status" value="1"/>
</dbReference>
<dbReference type="Proteomes" id="UP000004959">
    <property type="component" value="Chromosome"/>
</dbReference>
<keyword evidence="4 7" id="KW-0560">Oxidoreductase</keyword>
<dbReference type="OrthoDB" id="9789406at2"/>
<comment type="catalytic activity">
    <reaction evidence="1">
        <text>2 glutathione + H2O2 = glutathione disulfide + 2 H2O</text>
        <dbReference type="Rhea" id="RHEA:16833"/>
        <dbReference type="ChEBI" id="CHEBI:15377"/>
        <dbReference type="ChEBI" id="CHEBI:16240"/>
        <dbReference type="ChEBI" id="CHEBI:57925"/>
        <dbReference type="ChEBI" id="CHEBI:58297"/>
        <dbReference type="EC" id="1.11.1.9"/>
    </reaction>
</comment>
<dbReference type="PATRIC" id="fig|1045004.4.peg.1537"/>
<dbReference type="AlphaFoldDB" id="G9WH78"/>
<evidence type="ECO:0000256" key="5">
    <source>
        <dbReference type="ARBA" id="ARBA00069346"/>
    </source>
</evidence>
<dbReference type="InterPro" id="IPR000889">
    <property type="entry name" value="Glutathione_peroxidase"/>
</dbReference>
<dbReference type="RefSeq" id="WP_007746664.1">
    <property type="nucleotide sequence ID" value="NZ_CM001398.1"/>
</dbReference>
<gene>
    <name evidence="9" type="ORF">OKIT_1566</name>
</gene>
<dbReference type="PROSITE" id="PS00460">
    <property type="entry name" value="GLUTATHIONE_PEROXID_1"/>
    <property type="match status" value="1"/>
</dbReference>
<evidence type="ECO:0000313" key="10">
    <source>
        <dbReference type="Proteomes" id="UP000004959"/>
    </source>
</evidence>
<dbReference type="InterPro" id="IPR013766">
    <property type="entry name" value="Thioredoxin_domain"/>
</dbReference>
<dbReference type="SUPFAM" id="SSF52833">
    <property type="entry name" value="Thioredoxin-like"/>
    <property type="match status" value="1"/>
</dbReference>
<organism evidence="9 10">
    <name type="scientific">Oenococcus kitaharae DSM 17330</name>
    <dbReference type="NCBI Taxonomy" id="1045004"/>
    <lineage>
        <taxon>Bacteria</taxon>
        <taxon>Bacillati</taxon>
        <taxon>Bacillota</taxon>
        <taxon>Bacilli</taxon>
        <taxon>Lactobacillales</taxon>
        <taxon>Lactobacillaceae</taxon>
        <taxon>Oenococcus</taxon>
    </lineage>
</organism>
<evidence type="ECO:0000256" key="3">
    <source>
        <dbReference type="ARBA" id="ARBA00022559"/>
    </source>
</evidence>
<evidence type="ECO:0000256" key="6">
    <source>
        <dbReference type="PIRSR" id="PIRSR000303-1"/>
    </source>
</evidence>
<evidence type="ECO:0000256" key="7">
    <source>
        <dbReference type="RuleBase" id="RU000499"/>
    </source>
</evidence>
<evidence type="ECO:0000256" key="2">
    <source>
        <dbReference type="ARBA" id="ARBA00006926"/>
    </source>
</evidence>
<dbReference type="InterPro" id="IPR029759">
    <property type="entry name" value="GPX_AS"/>
</dbReference>
<dbReference type="GO" id="GO:0004602">
    <property type="term" value="F:glutathione peroxidase activity"/>
    <property type="evidence" value="ECO:0007669"/>
    <property type="project" value="UniProtKB-EC"/>
</dbReference>
<feature type="active site" evidence="6">
    <location>
        <position position="35"/>
    </location>
</feature>
<dbReference type="EMBL" id="AFVZ01000001">
    <property type="protein sequence ID" value="EHN59644.1"/>
    <property type="molecule type" value="Genomic_DNA"/>
</dbReference>
<reference evidence="9 10" key="1">
    <citation type="journal article" date="2012" name="PLoS ONE">
        <title>Functional divergence in the genus oenococcus as predicted by genome sequencing of the newly-described species, Oenococcus kitaharae.</title>
        <authorList>
            <person name="Borneman A.R."/>
            <person name="McCarthy J.M."/>
            <person name="Chambers P.J."/>
            <person name="Bartowsky E.J."/>
        </authorList>
    </citation>
    <scope>NUCLEOTIDE SEQUENCE [LARGE SCALE GENOMIC DNA]</scope>
    <source>
        <strain evidence="10">DSM17330</strain>
    </source>
</reference>
<dbReference type="CDD" id="cd00340">
    <property type="entry name" value="GSH_Peroxidase"/>
    <property type="match status" value="1"/>
</dbReference>
<dbReference type="PANTHER" id="PTHR11592">
    <property type="entry name" value="GLUTATHIONE PEROXIDASE"/>
    <property type="match status" value="1"/>
</dbReference>
<dbReference type="PIRSF" id="PIRSF000303">
    <property type="entry name" value="Glutathion_perox"/>
    <property type="match status" value="1"/>
</dbReference>
<dbReference type="PROSITE" id="PS51355">
    <property type="entry name" value="GLUTATHIONE_PEROXID_3"/>
    <property type="match status" value="1"/>
</dbReference>
<keyword evidence="10" id="KW-1185">Reference proteome</keyword>
<dbReference type="STRING" id="336988.NT96_01480"/>
<dbReference type="Gene3D" id="3.40.30.10">
    <property type="entry name" value="Glutaredoxin"/>
    <property type="match status" value="1"/>
</dbReference>
<proteinExistence type="inferred from homology"/>
<name>G9WH78_9LACO</name>
<dbReference type="InterPro" id="IPR036249">
    <property type="entry name" value="Thioredoxin-like_sf"/>
</dbReference>
<accession>G9WH78</accession>
<dbReference type="PRINTS" id="PR01011">
    <property type="entry name" value="GLUTPROXDASE"/>
</dbReference>
<dbReference type="GO" id="GO:0034599">
    <property type="term" value="P:cellular response to oxidative stress"/>
    <property type="evidence" value="ECO:0007669"/>
    <property type="project" value="TreeGrafter"/>
</dbReference>
<feature type="domain" description="Thioredoxin" evidence="8">
    <location>
        <begin position="1"/>
        <end position="157"/>
    </location>
</feature>
<evidence type="ECO:0000259" key="8">
    <source>
        <dbReference type="PROSITE" id="PS51352"/>
    </source>
</evidence>
<dbReference type="eggNOG" id="COG0386">
    <property type="taxonomic scope" value="Bacteria"/>
</dbReference>
<evidence type="ECO:0000256" key="1">
    <source>
        <dbReference type="ARBA" id="ARBA00000217"/>
    </source>
</evidence>
<dbReference type="HOGENOM" id="CLU_029507_1_1_9"/>